<evidence type="ECO:0000313" key="3">
    <source>
        <dbReference type="EMBL" id="KAJ7362381.1"/>
    </source>
</evidence>
<accession>A0AAD7F0C7</accession>
<dbReference type="PANTHER" id="PTHR35043">
    <property type="entry name" value="TRANSCRIPTION FACTOR DOMAIN-CONTAINING PROTEIN"/>
    <property type="match status" value="1"/>
</dbReference>
<evidence type="ECO:0000256" key="1">
    <source>
        <dbReference type="SAM" id="Phobius"/>
    </source>
</evidence>
<name>A0AAD7F0C7_9AGAR</name>
<evidence type="ECO:0000313" key="4">
    <source>
        <dbReference type="Proteomes" id="UP001218218"/>
    </source>
</evidence>
<keyword evidence="2" id="KW-0732">Signal</keyword>
<gene>
    <name evidence="3" type="ORF">DFH08DRAFT_1024521</name>
</gene>
<organism evidence="3 4">
    <name type="scientific">Mycena albidolilacea</name>
    <dbReference type="NCBI Taxonomy" id="1033008"/>
    <lineage>
        <taxon>Eukaryota</taxon>
        <taxon>Fungi</taxon>
        <taxon>Dikarya</taxon>
        <taxon>Basidiomycota</taxon>
        <taxon>Agaricomycotina</taxon>
        <taxon>Agaricomycetes</taxon>
        <taxon>Agaricomycetidae</taxon>
        <taxon>Agaricales</taxon>
        <taxon>Marasmiineae</taxon>
        <taxon>Mycenaceae</taxon>
        <taxon>Mycena</taxon>
    </lineage>
</organism>
<feature type="transmembrane region" description="Helical" evidence="1">
    <location>
        <begin position="194"/>
        <end position="212"/>
    </location>
</feature>
<comment type="caution">
    <text evidence="3">The sequence shown here is derived from an EMBL/GenBank/DDBJ whole genome shotgun (WGS) entry which is preliminary data.</text>
</comment>
<dbReference type="PANTHER" id="PTHR35043:SF7">
    <property type="entry name" value="TRANSCRIPTION FACTOR DOMAIN-CONTAINING PROTEIN"/>
    <property type="match status" value="1"/>
</dbReference>
<proteinExistence type="predicted"/>
<dbReference type="EMBL" id="JARIHO010000004">
    <property type="protein sequence ID" value="KAJ7362381.1"/>
    <property type="molecule type" value="Genomic_DNA"/>
</dbReference>
<dbReference type="AlphaFoldDB" id="A0AAD7F0C7"/>
<keyword evidence="1" id="KW-0812">Transmembrane</keyword>
<feature type="signal peptide" evidence="2">
    <location>
        <begin position="1"/>
        <end position="17"/>
    </location>
</feature>
<feature type="transmembrane region" description="Helical" evidence="1">
    <location>
        <begin position="297"/>
        <end position="318"/>
    </location>
</feature>
<keyword evidence="1" id="KW-1133">Transmembrane helix</keyword>
<sequence length="376" mass="42325">MIFILFLIHLLSRRVGAKQDYILGSRAPTDSCDDINNCRRLFDTVWGCATTIFTATWVLVHPNVPPPNQSWLALLWRRLKMMLVAVIAPEVMVGFAARQFVIACCWSNEFEISKTHGFCVSMGGFVTHSKHPIVDGYQLRIYASAIKEILVVAIKDKSKGDALSKAVALFQGLWFITQCIARVMQHLPVTELEVATLAFAVINIFIWLLWWGKPLDVQDPIMLGTPEKEFAALCSYHPIVHALDNPIALAKFSVRFRSMLGDPSSKYHPFSSNSVPSFFSISHLDNNYRVHARTPSVVASFVGAIFGAIHCAAWNSHFPSAYEKWMWRSGALLVTAVPLIAVLEILILFILQERYPGFKTKFFKAAFVTFIPLYII</sequence>
<reference evidence="3" key="1">
    <citation type="submission" date="2023-03" db="EMBL/GenBank/DDBJ databases">
        <title>Massive genome expansion in bonnet fungi (Mycena s.s.) driven by repeated elements and novel gene families across ecological guilds.</title>
        <authorList>
            <consortium name="Lawrence Berkeley National Laboratory"/>
            <person name="Harder C.B."/>
            <person name="Miyauchi S."/>
            <person name="Viragh M."/>
            <person name="Kuo A."/>
            <person name="Thoen E."/>
            <person name="Andreopoulos B."/>
            <person name="Lu D."/>
            <person name="Skrede I."/>
            <person name="Drula E."/>
            <person name="Henrissat B."/>
            <person name="Morin E."/>
            <person name="Kohler A."/>
            <person name="Barry K."/>
            <person name="LaButti K."/>
            <person name="Morin E."/>
            <person name="Salamov A."/>
            <person name="Lipzen A."/>
            <person name="Mereny Z."/>
            <person name="Hegedus B."/>
            <person name="Baldrian P."/>
            <person name="Stursova M."/>
            <person name="Weitz H."/>
            <person name="Taylor A."/>
            <person name="Grigoriev I.V."/>
            <person name="Nagy L.G."/>
            <person name="Martin F."/>
            <person name="Kauserud H."/>
        </authorList>
    </citation>
    <scope>NUCLEOTIDE SEQUENCE</scope>
    <source>
        <strain evidence="3">CBHHK002</strain>
    </source>
</reference>
<feature type="non-terminal residue" evidence="3">
    <location>
        <position position="1"/>
    </location>
</feature>
<feature type="transmembrane region" description="Helical" evidence="1">
    <location>
        <begin position="330"/>
        <end position="351"/>
    </location>
</feature>
<feature type="chain" id="PRO_5042163976" evidence="2">
    <location>
        <begin position="18"/>
        <end position="376"/>
    </location>
</feature>
<evidence type="ECO:0000256" key="2">
    <source>
        <dbReference type="SAM" id="SignalP"/>
    </source>
</evidence>
<keyword evidence="1" id="KW-0472">Membrane</keyword>
<protein>
    <submittedName>
        <fullName evidence="3">Uncharacterized protein</fullName>
    </submittedName>
</protein>
<dbReference type="Proteomes" id="UP001218218">
    <property type="component" value="Unassembled WGS sequence"/>
</dbReference>
<keyword evidence="4" id="KW-1185">Reference proteome</keyword>